<dbReference type="Gene3D" id="1.10.287.1060">
    <property type="entry name" value="ESAT-6-like"/>
    <property type="match status" value="1"/>
</dbReference>
<proteinExistence type="predicted"/>
<keyword evidence="5" id="KW-1185">Reference proteome</keyword>
<feature type="domain" description="Putative T7SS secretion signal" evidence="3">
    <location>
        <begin position="18"/>
        <end position="191"/>
    </location>
</feature>
<organism evidence="4 5">
    <name type="scientific">Streptomyces triticirhizae</name>
    <dbReference type="NCBI Taxonomy" id="2483353"/>
    <lineage>
        <taxon>Bacteria</taxon>
        <taxon>Bacillati</taxon>
        <taxon>Actinomycetota</taxon>
        <taxon>Actinomycetes</taxon>
        <taxon>Kitasatosporales</taxon>
        <taxon>Streptomycetaceae</taxon>
        <taxon>Streptomyces</taxon>
    </lineage>
</organism>
<dbReference type="InterPro" id="IPR049082">
    <property type="entry name" value="T7SS_signal"/>
</dbReference>
<dbReference type="SUPFAM" id="SSF140453">
    <property type="entry name" value="EsxAB dimer-like"/>
    <property type="match status" value="1"/>
</dbReference>
<keyword evidence="2" id="KW-0812">Transmembrane</keyword>
<dbReference type="EMBL" id="RFFJ01000031">
    <property type="protein sequence ID" value="RMI42776.1"/>
    <property type="molecule type" value="Genomic_DNA"/>
</dbReference>
<feature type="compositionally biased region" description="Acidic residues" evidence="1">
    <location>
        <begin position="127"/>
        <end position="136"/>
    </location>
</feature>
<feature type="compositionally biased region" description="Pro residues" evidence="1">
    <location>
        <begin position="418"/>
        <end position="436"/>
    </location>
</feature>
<feature type="compositionally biased region" description="Pro residues" evidence="1">
    <location>
        <begin position="398"/>
        <end position="410"/>
    </location>
</feature>
<keyword evidence="2" id="KW-0472">Membrane</keyword>
<evidence type="ECO:0000256" key="2">
    <source>
        <dbReference type="SAM" id="Phobius"/>
    </source>
</evidence>
<feature type="region of interest" description="Disordered" evidence="1">
    <location>
        <begin position="394"/>
        <end position="438"/>
    </location>
</feature>
<keyword evidence="2" id="KW-1133">Transmembrane helix</keyword>
<dbReference type="Proteomes" id="UP000278673">
    <property type="component" value="Unassembled WGS sequence"/>
</dbReference>
<evidence type="ECO:0000256" key="1">
    <source>
        <dbReference type="SAM" id="MobiDB-lite"/>
    </source>
</evidence>
<dbReference type="AlphaFoldDB" id="A0A3M2LZX8"/>
<sequence>MSDSYPNLGFDPCPGDLPAAEAVAATMRDVATLSSNTHTAMTAINTSSGIWVGRAADAFSEAFDEVPPYLQRAVNALDVAARALEWWVNDLDRFKSVARQLEEEAASARAQVDSAQAAVDALPSDTSDMDDDELSEHEDTERARDSALNSANAALNEVIQRARQLHEEYLASAEDTSRALSRAADDAPPEPGLFDKIADVVSDIVDFMMDPNTWKLIGDIFADIAMVVGVICLAVAVIGLFVASGGTAALILGAIGTIGGYIGLGAGVAGLLFHGMAMAGGAEGVTWETIGFDLITVATGGLGVLGAGIAGAARGATGIAGLGSGMFSGIRGAGGAWTLVGEGMGWAGNVLGNLGSAESQRRRMEDDGATFGDVPILGPFRDLGDLAGEHMAPDATFVPPPSGPSQPAPMPDVELPNDPIPMPEVRPPGDPVPMPEVVPAAVNPDAILTGADSSFISGLEVAA</sequence>
<evidence type="ECO:0000313" key="5">
    <source>
        <dbReference type="Proteomes" id="UP000278673"/>
    </source>
</evidence>
<dbReference type="RefSeq" id="WP_122183204.1">
    <property type="nucleotide sequence ID" value="NZ_RFFJ01000031.1"/>
</dbReference>
<protein>
    <recommendedName>
        <fullName evidence="3">Putative T7SS secretion signal domain-containing protein</fullName>
    </recommendedName>
</protein>
<name>A0A3M2LZX8_9ACTN</name>
<reference evidence="4 5" key="1">
    <citation type="submission" date="2018-10" db="EMBL/GenBank/DDBJ databases">
        <title>Isolation, diversity and antifungal activity of actinobacteria from wheat.</title>
        <authorList>
            <person name="Han C."/>
        </authorList>
    </citation>
    <scope>NUCLEOTIDE SEQUENCE [LARGE SCALE GENOMIC DNA]</scope>
    <source>
        <strain evidence="4 5">NEAU-YY642</strain>
    </source>
</reference>
<feature type="transmembrane region" description="Helical" evidence="2">
    <location>
        <begin position="220"/>
        <end position="243"/>
    </location>
</feature>
<dbReference type="Pfam" id="PF21725">
    <property type="entry name" value="T7SS_signal"/>
    <property type="match status" value="1"/>
</dbReference>
<evidence type="ECO:0000259" key="3">
    <source>
        <dbReference type="Pfam" id="PF21725"/>
    </source>
</evidence>
<comment type="caution">
    <text evidence="4">The sequence shown here is derived from an EMBL/GenBank/DDBJ whole genome shotgun (WGS) entry which is preliminary data.</text>
</comment>
<dbReference type="InterPro" id="IPR036689">
    <property type="entry name" value="ESAT-6-like_sf"/>
</dbReference>
<feature type="transmembrane region" description="Helical" evidence="2">
    <location>
        <begin position="249"/>
        <end position="273"/>
    </location>
</feature>
<evidence type="ECO:0000313" key="4">
    <source>
        <dbReference type="EMBL" id="RMI42776.1"/>
    </source>
</evidence>
<feature type="region of interest" description="Disordered" evidence="1">
    <location>
        <begin position="114"/>
        <end position="146"/>
    </location>
</feature>
<gene>
    <name evidence="4" type="ORF">EBN88_08590</name>
</gene>
<accession>A0A3M2LZX8</accession>